<evidence type="ECO:0000259" key="3">
    <source>
        <dbReference type="Pfam" id="PF01467"/>
    </source>
</evidence>
<evidence type="ECO:0000313" key="4">
    <source>
        <dbReference type="EMBL" id="MBC8594851.1"/>
    </source>
</evidence>
<dbReference type="NCBIfam" id="TIGR00125">
    <property type="entry name" value="cyt_tran_rel"/>
    <property type="match status" value="1"/>
</dbReference>
<evidence type="ECO:0000256" key="1">
    <source>
        <dbReference type="ARBA" id="ARBA00022679"/>
    </source>
</evidence>
<dbReference type="SUPFAM" id="SSF52374">
    <property type="entry name" value="Nucleotidylyl transferase"/>
    <property type="match status" value="1"/>
</dbReference>
<organism evidence="4 5">
    <name type="scientific">Jilunia laotingensis</name>
    <dbReference type="NCBI Taxonomy" id="2763675"/>
    <lineage>
        <taxon>Bacteria</taxon>
        <taxon>Pseudomonadati</taxon>
        <taxon>Bacteroidota</taxon>
        <taxon>Bacteroidia</taxon>
        <taxon>Bacteroidales</taxon>
        <taxon>Bacteroidaceae</taxon>
        <taxon>Jilunia</taxon>
    </lineage>
</organism>
<keyword evidence="1" id="KW-0808">Transferase</keyword>
<sequence length="139" mass="15836">MINIYVIGVFDLFHTGHVELLKRAKALGDRLIVAINSDRIVESYKRKPYISERDRLAVVEACRYVDEAFVIDTFDNKEAIVKNNINIIVHGSDWAGEGYMKQIRVDQAFLDNHGVSMVFLPYTQGISTSQILESIKKSM</sequence>
<proteinExistence type="predicted"/>
<protein>
    <submittedName>
        <fullName evidence="4">Adenylyltransferase/cytidyltransferase family protein</fullName>
    </submittedName>
</protein>
<accession>A0A926F529</accession>
<keyword evidence="2 4" id="KW-0548">Nucleotidyltransferase</keyword>
<dbReference type="PANTHER" id="PTHR43793">
    <property type="entry name" value="FAD SYNTHASE"/>
    <property type="match status" value="1"/>
</dbReference>
<dbReference type="InterPro" id="IPR004821">
    <property type="entry name" value="Cyt_trans-like"/>
</dbReference>
<reference evidence="4" key="1">
    <citation type="submission" date="2020-08" db="EMBL/GenBank/DDBJ databases">
        <title>Genome public.</title>
        <authorList>
            <person name="Liu C."/>
            <person name="Sun Q."/>
        </authorList>
    </citation>
    <scope>NUCLEOTIDE SEQUENCE</scope>
    <source>
        <strain evidence="4">N12</strain>
    </source>
</reference>
<evidence type="ECO:0000313" key="5">
    <source>
        <dbReference type="Proteomes" id="UP000651085"/>
    </source>
</evidence>
<dbReference type="GO" id="GO:0016779">
    <property type="term" value="F:nucleotidyltransferase activity"/>
    <property type="evidence" value="ECO:0007669"/>
    <property type="project" value="UniProtKB-KW"/>
</dbReference>
<gene>
    <name evidence="4" type="ORF">H8744_16700</name>
</gene>
<name>A0A926F529_9BACT</name>
<keyword evidence="5" id="KW-1185">Reference proteome</keyword>
<feature type="domain" description="Cytidyltransferase-like" evidence="3">
    <location>
        <begin position="6"/>
        <end position="132"/>
    </location>
</feature>
<dbReference type="Gene3D" id="3.40.50.620">
    <property type="entry name" value="HUPs"/>
    <property type="match status" value="1"/>
</dbReference>
<dbReference type="InterPro" id="IPR014729">
    <property type="entry name" value="Rossmann-like_a/b/a_fold"/>
</dbReference>
<comment type="caution">
    <text evidence="4">The sequence shown here is derived from an EMBL/GenBank/DDBJ whole genome shotgun (WGS) entry which is preliminary data.</text>
</comment>
<dbReference type="Pfam" id="PF01467">
    <property type="entry name" value="CTP_transf_like"/>
    <property type="match status" value="1"/>
</dbReference>
<dbReference type="RefSeq" id="WP_262435938.1">
    <property type="nucleotide sequence ID" value="NZ_JACRTF010000001.1"/>
</dbReference>
<dbReference type="AlphaFoldDB" id="A0A926F529"/>
<dbReference type="EMBL" id="JACRTF010000001">
    <property type="protein sequence ID" value="MBC8594851.1"/>
    <property type="molecule type" value="Genomic_DNA"/>
</dbReference>
<dbReference type="PANTHER" id="PTHR43793:SF1">
    <property type="entry name" value="FAD SYNTHASE"/>
    <property type="match status" value="1"/>
</dbReference>
<dbReference type="Proteomes" id="UP000651085">
    <property type="component" value="Unassembled WGS sequence"/>
</dbReference>
<evidence type="ECO:0000256" key="2">
    <source>
        <dbReference type="ARBA" id="ARBA00022695"/>
    </source>
</evidence>
<dbReference type="InterPro" id="IPR050385">
    <property type="entry name" value="Archaeal_FAD_synthase"/>
</dbReference>